<dbReference type="InterPro" id="IPR001623">
    <property type="entry name" value="DnaJ_domain"/>
</dbReference>
<keyword evidence="4" id="KW-0472">Membrane</keyword>
<name>A0A7Z2S4W0_9SPHN</name>
<gene>
    <name evidence="7" type="ORF">GVO57_01245</name>
</gene>
<feature type="domain" description="J" evidence="6">
    <location>
        <begin position="47"/>
        <end position="105"/>
    </location>
</feature>
<dbReference type="KEGG" id="schy:GVO57_01245"/>
<accession>A0A7Z2S4W0</accession>
<organism evidence="7 8">
    <name type="scientific">Sphingomonas changnyeongensis</name>
    <dbReference type="NCBI Taxonomy" id="2698679"/>
    <lineage>
        <taxon>Bacteria</taxon>
        <taxon>Pseudomonadati</taxon>
        <taxon>Pseudomonadota</taxon>
        <taxon>Alphaproteobacteria</taxon>
        <taxon>Sphingomonadales</taxon>
        <taxon>Sphingomonadaceae</taxon>
        <taxon>Sphingomonas</taxon>
    </lineage>
</organism>
<dbReference type="PROSITE" id="PS50076">
    <property type="entry name" value="DNAJ_2"/>
    <property type="match status" value="1"/>
</dbReference>
<comment type="similarity">
    <text evidence="5">Belongs to the TIM14 family.</text>
</comment>
<reference evidence="7 8" key="1">
    <citation type="submission" date="2020-01" db="EMBL/GenBank/DDBJ databases">
        <title>Sphingomonas sp. C33 whole genome sequece.</title>
        <authorList>
            <person name="Park C."/>
        </authorList>
    </citation>
    <scope>NUCLEOTIDE SEQUENCE [LARGE SCALE GENOMIC DNA]</scope>
    <source>
        <strain evidence="7 8">C33</strain>
    </source>
</reference>
<dbReference type="AlphaFoldDB" id="A0A7Z2S4W0"/>
<evidence type="ECO:0000256" key="4">
    <source>
        <dbReference type="ARBA" id="ARBA00023136"/>
    </source>
</evidence>
<dbReference type="InterPro" id="IPR036869">
    <property type="entry name" value="J_dom_sf"/>
</dbReference>
<dbReference type="Gene3D" id="1.10.287.110">
    <property type="entry name" value="DnaJ domain"/>
    <property type="match status" value="1"/>
</dbReference>
<evidence type="ECO:0000256" key="2">
    <source>
        <dbReference type="ARBA" id="ARBA00022692"/>
    </source>
</evidence>
<proteinExistence type="inferred from homology"/>
<dbReference type="RefSeq" id="WP_160591189.1">
    <property type="nucleotide sequence ID" value="NZ_CP047895.1"/>
</dbReference>
<sequence>MAKLVTLLALAALALFWWRGRAARRGSTRIAGAKRGAGDAGVAGVAEARQLLGVAGDADAAAIRAAHRRLMARVHPDAGGSAALANQVNAARDLLLREIERSGNN</sequence>
<dbReference type="GO" id="GO:0016020">
    <property type="term" value="C:membrane"/>
    <property type="evidence" value="ECO:0007669"/>
    <property type="project" value="UniProtKB-SubCell"/>
</dbReference>
<evidence type="ECO:0000259" key="6">
    <source>
        <dbReference type="PROSITE" id="PS50076"/>
    </source>
</evidence>
<dbReference type="EMBL" id="CP047895">
    <property type="protein sequence ID" value="QHL89698.1"/>
    <property type="molecule type" value="Genomic_DNA"/>
</dbReference>
<dbReference type="SUPFAM" id="SSF46565">
    <property type="entry name" value="Chaperone J-domain"/>
    <property type="match status" value="1"/>
</dbReference>
<evidence type="ECO:0000313" key="7">
    <source>
        <dbReference type="EMBL" id="QHL89698.1"/>
    </source>
</evidence>
<evidence type="ECO:0000313" key="8">
    <source>
        <dbReference type="Proteomes" id="UP000464468"/>
    </source>
</evidence>
<dbReference type="PANTHER" id="PTHR12763:SF28">
    <property type="entry name" value="GEO10507P1-RELATED"/>
    <property type="match status" value="1"/>
</dbReference>
<dbReference type="Proteomes" id="UP000464468">
    <property type="component" value="Chromosome"/>
</dbReference>
<dbReference type="SMART" id="SM00271">
    <property type="entry name" value="DnaJ"/>
    <property type="match status" value="1"/>
</dbReference>
<keyword evidence="2" id="KW-0812">Transmembrane</keyword>
<evidence type="ECO:0000256" key="1">
    <source>
        <dbReference type="ARBA" id="ARBA00004167"/>
    </source>
</evidence>
<protein>
    <submittedName>
        <fullName evidence="7">J domain-containing protein</fullName>
    </submittedName>
</protein>
<dbReference type="PANTHER" id="PTHR12763">
    <property type="match status" value="1"/>
</dbReference>
<evidence type="ECO:0000256" key="5">
    <source>
        <dbReference type="ARBA" id="ARBA00038105"/>
    </source>
</evidence>
<keyword evidence="3" id="KW-1133">Transmembrane helix</keyword>
<comment type="subcellular location">
    <subcellularLocation>
        <location evidence="1">Membrane</location>
        <topology evidence="1">Single-pass membrane protein</topology>
    </subcellularLocation>
</comment>
<keyword evidence="8" id="KW-1185">Reference proteome</keyword>
<evidence type="ECO:0000256" key="3">
    <source>
        <dbReference type="ARBA" id="ARBA00022989"/>
    </source>
</evidence>